<name>A0A660EBL7_9LACO</name>
<dbReference type="EMBL" id="UYIG01000185">
    <property type="protein sequence ID" value="VDG30365.1"/>
    <property type="molecule type" value="Genomic_DNA"/>
</dbReference>
<keyword evidence="3" id="KW-0479">Metal-binding</keyword>
<evidence type="ECO:0000313" key="19">
    <source>
        <dbReference type="Proteomes" id="UP000289996"/>
    </source>
</evidence>
<keyword evidence="2" id="KW-0963">Cytoplasm</keyword>
<feature type="domain" description="ABC transporter" evidence="17">
    <location>
        <begin position="496"/>
        <end position="827"/>
    </location>
</feature>
<evidence type="ECO:0000256" key="1">
    <source>
        <dbReference type="ARBA" id="ARBA00004496"/>
    </source>
</evidence>
<dbReference type="Pfam" id="PF17755">
    <property type="entry name" value="UvrA_DNA-bind"/>
    <property type="match status" value="1"/>
</dbReference>
<dbReference type="PROSITE" id="PS50893">
    <property type="entry name" value="ABC_TRANSPORTER_2"/>
    <property type="match status" value="1"/>
</dbReference>
<dbReference type="Proteomes" id="UP000289996">
    <property type="component" value="Unassembled WGS sequence"/>
</dbReference>
<dbReference type="Gene3D" id="3.40.50.300">
    <property type="entry name" value="P-loop containing nucleotide triphosphate hydrolases"/>
    <property type="match status" value="2"/>
</dbReference>
<organism evidence="18 19">
    <name type="scientific">Lactiplantibacillus mudanjiangensis</name>
    <dbReference type="NCBI Taxonomy" id="1296538"/>
    <lineage>
        <taxon>Bacteria</taxon>
        <taxon>Bacillati</taxon>
        <taxon>Bacillota</taxon>
        <taxon>Bacilli</taxon>
        <taxon>Lactobacillales</taxon>
        <taxon>Lactobacillaceae</taxon>
        <taxon>Lactiplantibacillus</taxon>
    </lineage>
</organism>
<dbReference type="GO" id="GO:0004518">
    <property type="term" value="F:nuclease activity"/>
    <property type="evidence" value="ECO:0007669"/>
    <property type="project" value="UniProtKB-KW"/>
</dbReference>
<keyword evidence="13" id="KW-0234">DNA repair</keyword>
<dbReference type="GO" id="GO:0005524">
    <property type="term" value="F:ATP binding"/>
    <property type="evidence" value="ECO:0007669"/>
    <property type="project" value="UniProtKB-KW"/>
</dbReference>
<evidence type="ECO:0000256" key="2">
    <source>
        <dbReference type="ARBA" id="ARBA00022490"/>
    </source>
</evidence>
<evidence type="ECO:0000256" key="13">
    <source>
        <dbReference type="ARBA" id="ARBA00023204"/>
    </source>
</evidence>
<accession>A0A660EBL7</accession>
<keyword evidence="8" id="KW-0863">Zinc-finger</keyword>
<keyword evidence="7" id="KW-0228">DNA excision</keyword>
<dbReference type="AlphaFoldDB" id="A0A660EBL7"/>
<evidence type="ECO:0000256" key="3">
    <source>
        <dbReference type="ARBA" id="ARBA00022723"/>
    </source>
</evidence>
<evidence type="ECO:0000256" key="11">
    <source>
        <dbReference type="ARBA" id="ARBA00022881"/>
    </source>
</evidence>
<keyword evidence="19" id="KW-1185">Reference proteome</keyword>
<evidence type="ECO:0000256" key="6">
    <source>
        <dbReference type="ARBA" id="ARBA00022763"/>
    </source>
</evidence>
<dbReference type="OrthoDB" id="9809851at2"/>
<sequence length="837" mass="90305">MSATTIPTHIKVRGAHVNNLKNLDVDIPLNKFVAITGRSGSGKSSLAMGVLYAEGARRYLNALSTFTRRRINQVGKAAVDDVQYLPSALALRQRPQVPGVRSTVGTMSESLNILRLVFSRLGSPVCPNGHRVQPTLAIAENDGYVACSTCGVTFRAFGAEDFAFNSSGACPTCGGLGEVRQLDPNRLIADPSQTIQEGAVASWHLPGRNFMPIVANALGIPIDVPYQDLSDTDKEKVLHGPKQTVAINIPSAKGKIFHMDNAVYENAFAAVEDSLATTKNERTIKRLNRFYTFDTCPDCHGSRFKPALLTQLLNGQNIAETSDLTVAGLHQFATTIVNWLPDEMHDLGQSLVDELLLSLKPMEDLGLDYLTLSRPGATLSTGELQRIQLGRTLRSATTGVLYVLDEPSVGLHPANVQGLIKAFRELIAQGNSVVVVDHDTSIIDAADYVLEIGPAAGKGGGTLVDQGTVAEIRQQPTSLIAPFLNGTATLRERPVLNETDLWQKGQLELEVAHRFNIQDITAHFPKNRLTTVTGMSGAGKTTLILDSLIPALTATAKHEPLPTHVKSFHNDHIRHVVEVDSVPVGKNVRSTVATYTNILDHLRRLFAATPAAKAHGWTASEFSYNVAAGACPMCGGTGQISLDVQYLPDITEVCPQCHGQRYNKDVLSVTWHDKNIAEILALSVDEALPFFAEETSITNTLQILQSMGLGYLLLGESTPALSGGEAQRLKLTSRIGKRQNGTLFVFDEPSVGLHPLDIQQLIKVFDQLIQQGATVIAIEHDLDVIANADYVIDMGPAGGIDGGHIVATGTPMAVSDNPDSITGHYLKQHLARFNESN</sequence>
<dbReference type="InterPro" id="IPR041552">
    <property type="entry name" value="UvrA_DNA-bd"/>
</dbReference>
<keyword evidence="5" id="KW-0547">Nucleotide-binding</keyword>
<evidence type="ECO:0000256" key="9">
    <source>
        <dbReference type="ARBA" id="ARBA00022833"/>
    </source>
</evidence>
<evidence type="ECO:0000256" key="10">
    <source>
        <dbReference type="ARBA" id="ARBA00022840"/>
    </source>
</evidence>
<gene>
    <name evidence="18" type="ORF">MUDAN_MDHGFNIF_01916</name>
</gene>
<dbReference type="PANTHER" id="PTHR43152">
    <property type="entry name" value="UVRABC SYSTEM PROTEIN A"/>
    <property type="match status" value="1"/>
</dbReference>
<evidence type="ECO:0000256" key="5">
    <source>
        <dbReference type="ARBA" id="ARBA00022741"/>
    </source>
</evidence>
<dbReference type="Gene3D" id="1.20.1580.10">
    <property type="entry name" value="ABC transporter ATPase like domain"/>
    <property type="match status" value="2"/>
</dbReference>
<evidence type="ECO:0000256" key="14">
    <source>
        <dbReference type="ARBA" id="ARBA00038000"/>
    </source>
</evidence>
<dbReference type="InterPro" id="IPR027417">
    <property type="entry name" value="P-loop_NTPase"/>
</dbReference>
<dbReference type="InterPro" id="IPR003439">
    <property type="entry name" value="ABC_transporter-like_ATP-bd"/>
</dbReference>
<proteinExistence type="inferred from homology"/>
<evidence type="ECO:0000256" key="8">
    <source>
        <dbReference type="ARBA" id="ARBA00022771"/>
    </source>
</evidence>
<dbReference type="RefSeq" id="WP_130852394.1">
    <property type="nucleotide sequence ID" value="NZ_UYIG01000185.1"/>
</dbReference>
<evidence type="ECO:0000256" key="4">
    <source>
        <dbReference type="ARBA" id="ARBA00022737"/>
    </source>
</evidence>
<evidence type="ECO:0000259" key="17">
    <source>
        <dbReference type="PROSITE" id="PS50893"/>
    </source>
</evidence>
<comment type="similarity">
    <text evidence="14">Belongs to the ABC transporter superfamily. UvrA family.</text>
</comment>
<dbReference type="GO" id="GO:0003677">
    <property type="term" value="F:DNA binding"/>
    <property type="evidence" value="ECO:0007669"/>
    <property type="project" value="UniProtKB-KW"/>
</dbReference>
<reference evidence="18 19" key="1">
    <citation type="submission" date="2018-11" db="EMBL/GenBank/DDBJ databases">
        <authorList>
            <person name="Wuyts S."/>
        </authorList>
    </citation>
    <scope>NUCLEOTIDE SEQUENCE [LARGE SCALE GENOMIC DNA]</scope>
    <source>
        <strain evidence="18">Lactobacillus mudanjiangensis AMBF249</strain>
    </source>
</reference>
<dbReference type="Gene3D" id="1.10.8.280">
    <property type="entry name" value="ABC transporter ATPase domain-like"/>
    <property type="match status" value="1"/>
</dbReference>
<keyword evidence="4" id="KW-0677">Repeat</keyword>
<dbReference type="GO" id="GO:0005737">
    <property type="term" value="C:cytoplasm"/>
    <property type="evidence" value="ECO:0007669"/>
    <property type="project" value="UniProtKB-SubCell"/>
</dbReference>
<dbReference type="PANTHER" id="PTHR43152:SF1">
    <property type="entry name" value="UVRA PROTEIN"/>
    <property type="match status" value="1"/>
</dbReference>
<keyword evidence="6" id="KW-0227">DNA damage</keyword>
<evidence type="ECO:0000256" key="12">
    <source>
        <dbReference type="ARBA" id="ARBA00023125"/>
    </source>
</evidence>
<evidence type="ECO:0000256" key="15">
    <source>
        <dbReference type="ARBA" id="ARBA00039316"/>
    </source>
</evidence>
<comment type="subcellular location">
    <subcellularLocation>
        <location evidence="1">Cytoplasm</location>
    </subcellularLocation>
</comment>
<dbReference type="GO" id="GO:0016887">
    <property type="term" value="F:ATP hydrolysis activity"/>
    <property type="evidence" value="ECO:0007669"/>
    <property type="project" value="InterPro"/>
</dbReference>
<evidence type="ECO:0000256" key="16">
    <source>
        <dbReference type="ARBA" id="ARBA00042156"/>
    </source>
</evidence>
<keyword evidence="10" id="KW-0067">ATP-binding</keyword>
<evidence type="ECO:0000313" key="18">
    <source>
        <dbReference type="EMBL" id="VDG30365.1"/>
    </source>
</evidence>
<keyword evidence="9" id="KW-0862">Zinc</keyword>
<keyword evidence="12" id="KW-0238">DNA-binding</keyword>
<keyword evidence="11" id="KW-0267">Excision nuclease</keyword>
<dbReference type="SUPFAM" id="SSF52540">
    <property type="entry name" value="P-loop containing nucleoside triphosphate hydrolases"/>
    <property type="match status" value="2"/>
</dbReference>
<dbReference type="GO" id="GO:0006281">
    <property type="term" value="P:DNA repair"/>
    <property type="evidence" value="ECO:0007669"/>
    <property type="project" value="UniProtKB-KW"/>
</dbReference>
<protein>
    <recommendedName>
        <fullName evidence="15">UvrABC system protein A</fullName>
    </recommendedName>
    <alternativeName>
        <fullName evidence="16">Excinuclease ABC subunit A</fullName>
    </alternativeName>
</protein>
<evidence type="ECO:0000256" key="7">
    <source>
        <dbReference type="ARBA" id="ARBA00022769"/>
    </source>
</evidence>
<dbReference type="GO" id="GO:0008270">
    <property type="term" value="F:zinc ion binding"/>
    <property type="evidence" value="ECO:0007669"/>
    <property type="project" value="UniProtKB-KW"/>
</dbReference>